<evidence type="ECO:0000259" key="5">
    <source>
        <dbReference type="Pfam" id="PF08479"/>
    </source>
</evidence>
<feature type="domain" description="Haemolysin activator HlyB C-terminal" evidence="4">
    <location>
        <begin position="239"/>
        <end position="559"/>
    </location>
</feature>
<dbReference type="Gene3D" id="3.10.20.310">
    <property type="entry name" value="membrane protein fhac"/>
    <property type="match status" value="1"/>
</dbReference>
<organism evidence="7 8">
    <name type="scientific">Acinetobacter guillouiae</name>
    <name type="common">Acinetobacter genomosp. 11</name>
    <dbReference type="NCBI Taxonomy" id="106649"/>
    <lineage>
        <taxon>Bacteria</taxon>
        <taxon>Pseudomonadati</taxon>
        <taxon>Pseudomonadota</taxon>
        <taxon>Gammaproteobacteria</taxon>
        <taxon>Moraxellales</taxon>
        <taxon>Moraxellaceae</taxon>
        <taxon>Acinetobacter</taxon>
    </lineage>
</organism>
<evidence type="ECO:0000256" key="2">
    <source>
        <dbReference type="ARBA" id="ARBA00022692"/>
    </source>
</evidence>
<keyword evidence="1" id="KW-1134">Transmembrane beta strand</keyword>
<dbReference type="PANTHER" id="PTHR34597:SF3">
    <property type="entry name" value="OUTER MEMBRANE TRANSPORTER CDIB"/>
    <property type="match status" value="1"/>
</dbReference>
<dbReference type="InterPro" id="IPR013686">
    <property type="entry name" value="Polypept-transport_assoc_ShlB"/>
</dbReference>
<dbReference type="Proteomes" id="UP000887320">
    <property type="component" value="Unassembled WGS sequence"/>
</dbReference>
<reference evidence="7" key="1">
    <citation type="submission" date="2021-07" db="EMBL/GenBank/DDBJ databases">
        <authorList>
            <person name="Fernandez M."/>
            <person name="Pereira P."/>
            <person name="Torres Tejerizo G.A."/>
            <person name="Gonzalez P."/>
            <person name="Agostini E."/>
        </authorList>
    </citation>
    <scope>NUCLEOTIDE SEQUENCE</scope>
    <source>
        <strain evidence="7">SFC 500-1A</strain>
    </source>
</reference>
<proteinExistence type="predicted"/>
<sequence>MLLMIIMANQKLKKIYFLSIISAYPLCLYAADIPSRSGIVDLTPEIIRQDQRLNELEKKLNDENILLTPKQKTEKLGREHVVVLEKPCFKIKQLHFIINDPTQSKNQNIFNGLFYDLNQPNFVIGQCIGTQSLQNLVKYAQNELIKKGLITTQIVVNPQDLTQSNLVLNIHVGRIHQIISKDKSVNKIEIFNAVPLKNNEILNLKKIDQGLENLKRVSNRDVDIQIQPAVAQDATELVGYSDLIVTSRPYKKLGFSLGVDNSGSKNTGEYIGSLGISLNNPLHLNDALNINLSHSLDDWNEDFNQSFYIHYSIPFRNYELTATHNEYKYEQKIAGFNAPILYSGKTKQSHLTLSRMIGRGTDYKTSIYTKGYHKENQNFIENIEVGVQRRKTAGWNAGIQHRQYLGSALLDLNIDYRRGTGALNAQSAPEERIVDIFGRPLPVEGYARAPLWSADLRYSQPFSILNHPIQYRLNWRGQFAPKILVPQDRFYIGGRYSVRGFDGDVMLSGDNGHYLQQEFSWNSPIPATQFYAGIDLGWVNGRNSYSGQRHLIGSVFGTRSYFKGTYLDTFVGRGIEAPNRISKEWVMGFNLNFSY</sequence>
<dbReference type="GO" id="GO:0046819">
    <property type="term" value="P:protein secretion by the type V secretion system"/>
    <property type="evidence" value="ECO:0007669"/>
    <property type="project" value="TreeGrafter"/>
</dbReference>
<keyword evidence="1" id="KW-0472">Membrane</keyword>
<dbReference type="PANTHER" id="PTHR34597">
    <property type="entry name" value="SLR1661 PROTEIN"/>
    <property type="match status" value="1"/>
</dbReference>
<dbReference type="PIRSF" id="PIRSF029745">
    <property type="entry name" value="FhaC"/>
    <property type="match status" value="1"/>
</dbReference>
<protein>
    <submittedName>
        <fullName evidence="7">ShlB/FhaC/HecB family hemolysin secretion/activation protein</fullName>
    </submittedName>
</protein>
<dbReference type="InterPro" id="IPR035251">
    <property type="entry name" value="ShlB_POTRA"/>
</dbReference>
<evidence type="ECO:0000256" key="3">
    <source>
        <dbReference type="ARBA" id="ARBA00023237"/>
    </source>
</evidence>
<dbReference type="Pfam" id="PF03865">
    <property type="entry name" value="ShlB"/>
    <property type="match status" value="1"/>
</dbReference>
<name>A0A8X8KDE5_ACIGI</name>
<dbReference type="InterPro" id="IPR051544">
    <property type="entry name" value="TPS_OM_transporter"/>
</dbReference>
<dbReference type="GO" id="GO:0098046">
    <property type="term" value="C:type V protein secretion system complex"/>
    <property type="evidence" value="ECO:0007669"/>
    <property type="project" value="TreeGrafter"/>
</dbReference>
<dbReference type="InterPro" id="IPR027282">
    <property type="entry name" value="TPS"/>
</dbReference>
<dbReference type="Pfam" id="PF08479">
    <property type="entry name" value="POTRA_2"/>
    <property type="match status" value="1"/>
</dbReference>
<accession>A0A8X8KDE5</accession>
<keyword evidence="2" id="KW-0812">Transmembrane</keyword>
<dbReference type="Gene3D" id="2.40.160.50">
    <property type="entry name" value="membrane protein fhac: a member of the omp85/tpsb transporter family"/>
    <property type="match status" value="1"/>
</dbReference>
<dbReference type="AlphaFoldDB" id="A0A8X8KDE5"/>
<dbReference type="EMBL" id="JAHWXT010000005">
    <property type="protein sequence ID" value="MCF0265689.1"/>
    <property type="molecule type" value="Genomic_DNA"/>
</dbReference>
<evidence type="ECO:0000259" key="4">
    <source>
        <dbReference type="Pfam" id="PF03865"/>
    </source>
</evidence>
<comment type="caution">
    <text evidence="7">The sequence shown here is derived from an EMBL/GenBank/DDBJ whole genome shotgun (WGS) entry which is preliminary data.</text>
</comment>
<evidence type="ECO:0000259" key="6">
    <source>
        <dbReference type="Pfam" id="PF17287"/>
    </source>
</evidence>
<gene>
    <name evidence="7" type="ORF">KW868_14675</name>
</gene>
<feature type="domain" description="ShlB POTRA" evidence="6">
    <location>
        <begin position="174"/>
        <end position="228"/>
    </location>
</feature>
<evidence type="ECO:0000313" key="7">
    <source>
        <dbReference type="EMBL" id="MCF0265689.1"/>
    </source>
</evidence>
<dbReference type="GO" id="GO:0008320">
    <property type="term" value="F:protein transmembrane transporter activity"/>
    <property type="evidence" value="ECO:0007669"/>
    <property type="project" value="TreeGrafter"/>
</dbReference>
<evidence type="ECO:0000256" key="1">
    <source>
        <dbReference type="ARBA" id="ARBA00022452"/>
    </source>
</evidence>
<dbReference type="InterPro" id="IPR005565">
    <property type="entry name" value="Hemolysn_activator_HlyB_C"/>
</dbReference>
<feature type="domain" description="Polypeptide-transport-associated ShlB-type" evidence="5">
    <location>
        <begin position="123"/>
        <end position="171"/>
    </location>
</feature>
<evidence type="ECO:0000313" key="8">
    <source>
        <dbReference type="Proteomes" id="UP000887320"/>
    </source>
</evidence>
<keyword evidence="3" id="KW-0998">Cell outer membrane</keyword>
<dbReference type="Pfam" id="PF17287">
    <property type="entry name" value="POTRA_3"/>
    <property type="match status" value="1"/>
</dbReference>